<reference evidence="2" key="1">
    <citation type="journal article" date="2023" name="Front. Plant Sci.">
        <title>Chromosomal-level genome assembly of Melastoma candidum provides insights into trichome evolution.</title>
        <authorList>
            <person name="Zhong Y."/>
            <person name="Wu W."/>
            <person name="Sun C."/>
            <person name="Zou P."/>
            <person name="Liu Y."/>
            <person name="Dai S."/>
            <person name="Zhou R."/>
        </authorList>
    </citation>
    <scope>NUCLEOTIDE SEQUENCE [LARGE SCALE GENOMIC DNA]</scope>
</reference>
<evidence type="ECO:0000313" key="2">
    <source>
        <dbReference type="Proteomes" id="UP001057402"/>
    </source>
</evidence>
<keyword evidence="2" id="KW-1185">Reference proteome</keyword>
<proteinExistence type="predicted"/>
<evidence type="ECO:0000313" key="1">
    <source>
        <dbReference type="EMBL" id="KAI4329482.1"/>
    </source>
</evidence>
<protein>
    <submittedName>
        <fullName evidence="1">Uncharacterized protein</fullName>
    </submittedName>
</protein>
<dbReference type="EMBL" id="CM042887">
    <property type="protein sequence ID" value="KAI4329482.1"/>
    <property type="molecule type" value="Genomic_DNA"/>
</dbReference>
<sequence>MVRLCGFKSVPMRGFSYALVWIFGVYPCVGFAFVYFDNEQDAADAICGLANMSFGYDRRKLSIKWTKLCFLLVGRGRHGDGCRSSANHMPTKTLFVINFNPIHTRFWDIERHFEPYGKVINV</sequence>
<comment type="caution">
    <text evidence="1">The sequence shown here is derived from an EMBL/GenBank/DDBJ whole genome shotgun (WGS) entry which is preliminary data.</text>
</comment>
<accession>A0ACB9MZG4</accession>
<gene>
    <name evidence="1" type="ORF">MLD38_027869</name>
</gene>
<name>A0ACB9MZG4_9MYRT</name>
<dbReference type="Proteomes" id="UP001057402">
    <property type="component" value="Chromosome 8"/>
</dbReference>
<organism evidence="1 2">
    <name type="scientific">Melastoma candidum</name>
    <dbReference type="NCBI Taxonomy" id="119954"/>
    <lineage>
        <taxon>Eukaryota</taxon>
        <taxon>Viridiplantae</taxon>
        <taxon>Streptophyta</taxon>
        <taxon>Embryophyta</taxon>
        <taxon>Tracheophyta</taxon>
        <taxon>Spermatophyta</taxon>
        <taxon>Magnoliopsida</taxon>
        <taxon>eudicotyledons</taxon>
        <taxon>Gunneridae</taxon>
        <taxon>Pentapetalae</taxon>
        <taxon>rosids</taxon>
        <taxon>malvids</taxon>
        <taxon>Myrtales</taxon>
        <taxon>Melastomataceae</taxon>
        <taxon>Melastomatoideae</taxon>
        <taxon>Melastomateae</taxon>
        <taxon>Melastoma</taxon>
    </lineage>
</organism>